<evidence type="ECO:0000313" key="1">
    <source>
        <dbReference type="WBParaSite" id="maker-PairedContig_5411-snap-gene-4.18-mRNA-1"/>
    </source>
</evidence>
<dbReference type="WBParaSite" id="maker-PairedContig_5411-snap-gene-4.18-mRNA-1">
    <property type="protein sequence ID" value="maker-PairedContig_5411-snap-gene-4.18-mRNA-1"/>
    <property type="gene ID" value="maker-PairedContig_5411-snap-gene-4.18"/>
</dbReference>
<reference evidence="1" key="1">
    <citation type="submission" date="2016-11" db="UniProtKB">
        <authorList>
            <consortium name="WormBaseParasite"/>
        </authorList>
    </citation>
    <scope>IDENTIFICATION</scope>
    <source>
        <strain evidence="1">pt0022</strain>
    </source>
</reference>
<sequence>MLKYIVAFRRRSDSQQVAGFRFPVYEISQQNRFDDFVGDQSYDLGKVRFLLSHPRNDKYHSPSPSLFKKPTKMSNRLSVSHRTLSLKKSESCNDFEHSGLHPQLCRNNNNKLIEFEAFTSQYLRGFRGYKPNIDIFFGEED</sequence>
<accession>A0A1I8EUW2</accession>
<dbReference type="AlphaFoldDB" id="A0A1I8EUW2"/>
<name>A0A1I8EUW2_WUCBA</name>
<proteinExistence type="predicted"/>
<protein>
    <submittedName>
        <fullName evidence="1">Uncharacterized protein</fullName>
    </submittedName>
</protein>
<organism evidence="1">
    <name type="scientific">Wuchereria bancrofti</name>
    <dbReference type="NCBI Taxonomy" id="6293"/>
    <lineage>
        <taxon>Eukaryota</taxon>
        <taxon>Metazoa</taxon>
        <taxon>Ecdysozoa</taxon>
        <taxon>Nematoda</taxon>
        <taxon>Chromadorea</taxon>
        <taxon>Rhabditida</taxon>
        <taxon>Spirurina</taxon>
        <taxon>Spiruromorpha</taxon>
        <taxon>Filarioidea</taxon>
        <taxon>Onchocercidae</taxon>
        <taxon>Wuchereria</taxon>
    </lineage>
</organism>